<reference evidence="2 3" key="1">
    <citation type="submission" date="2016-10" db="EMBL/GenBank/DDBJ databases">
        <title>Evaluation of Human, Veterinary and Environmental Mycobacterium chelonae Isolates by Core Genome Phylogenomic Analysis, Targeted Gene Comparison, and Anti-microbial Susceptibility Patterns: A Tale of Mistaken Identities.</title>
        <authorList>
            <person name="Fogelson S.B."/>
            <person name="Camus A.C."/>
            <person name="Lorenz W."/>
            <person name="Vasireddy R."/>
            <person name="Vasireddy S."/>
            <person name="Smith T."/>
            <person name="Brown-Elliott B.A."/>
            <person name="Wallace R.J.Jr."/>
            <person name="Hasan N.A."/>
            <person name="Reischl U."/>
            <person name="Sanchez S."/>
        </authorList>
    </citation>
    <scope>NUCLEOTIDE SEQUENCE [LARGE SCALE GENOMIC DNA]</scope>
    <source>
        <strain evidence="2 3">1559</strain>
    </source>
</reference>
<dbReference type="Proteomes" id="UP000179616">
    <property type="component" value="Unassembled WGS sequence"/>
</dbReference>
<evidence type="ECO:0000313" key="2">
    <source>
        <dbReference type="EMBL" id="OHU26871.1"/>
    </source>
</evidence>
<evidence type="ECO:0000256" key="1">
    <source>
        <dbReference type="SAM" id="MobiDB-lite"/>
    </source>
</evidence>
<organism evidence="2 3">
    <name type="scientific">Mycobacteroides franklinii</name>
    <dbReference type="NCBI Taxonomy" id="948102"/>
    <lineage>
        <taxon>Bacteria</taxon>
        <taxon>Bacillati</taxon>
        <taxon>Actinomycetota</taxon>
        <taxon>Actinomycetes</taxon>
        <taxon>Mycobacteriales</taxon>
        <taxon>Mycobacteriaceae</taxon>
        <taxon>Mycobacteroides</taxon>
    </lineage>
</organism>
<dbReference type="InterPro" id="IPR054058">
    <property type="entry name" value="HTH_67"/>
</dbReference>
<feature type="region of interest" description="Disordered" evidence="1">
    <location>
        <begin position="271"/>
        <end position="294"/>
    </location>
</feature>
<accession>A0A1S1LG38</accession>
<name>A0A1S1LG38_9MYCO</name>
<dbReference type="AlphaFoldDB" id="A0A1S1LG38"/>
<dbReference type="OrthoDB" id="157052at2"/>
<feature type="compositionally biased region" description="Basic and acidic residues" evidence="1">
    <location>
        <begin position="282"/>
        <end position="294"/>
    </location>
</feature>
<dbReference type="EMBL" id="MLIK01000018">
    <property type="protein sequence ID" value="OHU26871.1"/>
    <property type="molecule type" value="Genomic_DNA"/>
</dbReference>
<comment type="caution">
    <text evidence="2">The sequence shown here is derived from an EMBL/GenBank/DDBJ whole genome shotgun (WGS) entry which is preliminary data.</text>
</comment>
<dbReference type="RefSeq" id="WP_070937126.1">
    <property type="nucleotide sequence ID" value="NZ_MLIK01000018.1"/>
</dbReference>
<proteinExistence type="predicted"/>
<gene>
    <name evidence="2" type="ORF">BKG76_07780</name>
</gene>
<dbReference type="Pfam" id="PF21863">
    <property type="entry name" value="HTH_67"/>
    <property type="match status" value="1"/>
</dbReference>
<evidence type="ECO:0008006" key="4">
    <source>
        <dbReference type="Google" id="ProtNLM"/>
    </source>
</evidence>
<dbReference type="NCBIfam" id="NF047719">
    <property type="entry name" value="SCO6745_fam_HTH"/>
    <property type="match status" value="1"/>
</dbReference>
<dbReference type="GeneID" id="57166700"/>
<sequence length="294" mass="31784">MARSAALARRLYERFEPVHGIVYFAPEARTAIDELGYRGFWRGYFATRSAPLGKAAPRVVEAIFYNFAPFRVATSLDGAWDTVSPEQALIARQSGAVAALRRYGLTDDENLRTAAELLGKAARAASASGRPLYAALTTLAWPDEPVAALWHAATLLREQRGDAHVAALVAAGIGGRESNVFHVAAGRAGKDNILRSRDYDDAEWADIERELTRRGLLDGDGLSPHGHAVKADIEERTDSASLPVLDALTDAEVETLFRTLTPITRQVIAGGDLPASTPMGLRRNDLDDESAHLA</sequence>
<evidence type="ECO:0000313" key="3">
    <source>
        <dbReference type="Proteomes" id="UP000179616"/>
    </source>
</evidence>
<dbReference type="STRING" id="948102.BKG76_07780"/>
<protein>
    <recommendedName>
        <fullName evidence="4">SalK</fullName>
    </recommendedName>
</protein>